<keyword evidence="4" id="KW-1185">Reference proteome</keyword>
<dbReference type="InterPro" id="IPR023346">
    <property type="entry name" value="Lysozyme-like_dom_sf"/>
</dbReference>
<dbReference type="RefSeq" id="WP_340330775.1">
    <property type="nucleotide sequence ID" value="NZ_JAZHOF010000006.1"/>
</dbReference>
<dbReference type="Gene3D" id="1.10.101.10">
    <property type="entry name" value="PGBD-like superfamily/PGBD"/>
    <property type="match status" value="1"/>
</dbReference>
<feature type="region of interest" description="Disordered" evidence="1">
    <location>
        <begin position="332"/>
        <end position="356"/>
    </location>
</feature>
<protein>
    <submittedName>
        <fullName evidence="3">Peptidoglycan-binding protein</fullName>
    </submittedName>
</protein>
<feature type="domain" description="Peptidoglycan binding-like" evidence="2">
    <location>
        <begin position="237"/>
        <end position="269"/>
    </location>
</feature>
<dbReference type="Pfam" id="PF01471">
    <property type="entry name" value="PG_binding_1"/>
    <property type="match status" value="1"/>
</dbReference>
<dbReference type="SUPFAM" id="SSF55166">
    <property type="entry name" value="Hedgehog/DD-peptidase"/>
    <property type="match status" value="1"/>
</dbReference>
<dbReference type="InterPro" id="IPR036365">
    <property type="entry name" value="PGBD-like_sf"/>
</dbReference>
<evidence type="ECO:0000313" key="4">
    <source>
        <dbReference type="Proteomes" id="UP001378188"/>
    </source>
</evidence>
<proteinExistence type="predicted"/>
<dbReference type="SUPFAM" id="SSF47090">
    <property type="entry name" value="PGBD-like"/>
    <property type="match status" value="1"/>
</dbReference>
<name>A0AAW9RMD8_9HYPH</name>
<accession>A0AAW9RMD8</accession>
<feature type="compositionally biased region" description="Basic and acidic residues" evidence="1">
    <location>
        <begin position="335"/>
        <end position="345"/>
    </location>
</feature>
<reference evidence="3 4" key="1">
    <citation type="submission" date="2024-02" db="EMBL/GenBank/DDBJ databases">
        <title>Genome analysis and characterization of Microbaculum marinisediminis sp. nov., isolated from marine sediment.</title>
        <authorList>
            <person name="Du Z.-J."/>
            <person name="Ye Y.-Q."/>
            <person name="Zhang Z.-R."/>
            <person name="Yuan S.-M."/>
            <person name="Zhang X.-Y."/>
        </authorList>
    </citation>
    <scope>NUCLEOTIDE SEQUENCE [LARGE SCALE GENOMIC DNA]</scope>
    <source>
        <strain evidence="3 4">SDUM1044001</strain>
    </source>
</reference>
<gene>
    <name evidence="3" type="ORF">V3328_16455</name>
</gene>
<dbReference type="InterPro" id="IPR009045">
    <property type="entry name" value="Zn_M74/Hedgehog-like"/>
</dbReference>
<sequence>MRGIDLVRAVAPLARENYLAAIEAGDLLLEENEINTPARLAHFLAQVLHESGGLRVEWESMNYRVERLLAVFGVGRHSAGIDEAEARRLAHRQEEIAERVYGLGNLHKAAELGNVKAGDGYKYRGGGLMQTTGRYNYRRMGSLSGVDFETNPELIVSAAHALKPAVAEWREGRLNTYADADDLLSISRAINLGNARSRGMPNGFEDRKEWLRKVRTVIGRGTAPPSAGMPGRYVAMDLREVQNRLKGMGLYLAEVDGIYGAATETAIKALLKNQRVTGISEWPELRLIIASLQALCRIDGIEVGAIDGLLGPQTRAAFDIYVTRIANGGVPTAEENWRDEDKGATDEEEDDRTVGRRSNVAPAFTDSTAKSNWPTESGVQEYFGAPGSNQVYLQLPFPMKLAWDPAKIVRQVQCHSLVSESLERIWTRTLKHYGLEELRRLRLDMFGGCLNVRKKRGGTSWSMHAYGIAWDVDPERNALKMGRDEAALDAPEYDAFWEFVYAEGAVGLGRERNYDWMHFQFARLQ</sequence>
<dbReference type="Proteomes" id="UP001378188">
    <property type="component" value="Unassembled WGS sequence"/>
</dbReference>
<dbReference type="Gene3D" id="1.10.530.10">
    <property type="match status" value="1"/>
</dbReference>
<comment type="caution">
    <text evidence="3">The sequence shown here is derived from an EMBL/GenBank/DDBJ whole genome shotgun (WGS) entry which is preliminary data.</text>
</comment>
<dbReference type="SUPFAM" id="SSF53955">
    <property type="entry name" value="Lysozyme-like"/>
    <property type="match status" value="1"/>
</dbReference>
<evidence type="ECO:0000259" key="2">
    <source>
        <dbReference type="Pfam" id="PF01471"/>
    </source>
</evidence>
<dbReference type="InterPro" id="IPR002477">
    <property type="entry name" value="Peptidoglycan-bd-like"/>
</dbReference>
<dbReference type="EMBL" id="JAZHOF010000006">
    <property type="protein sequence ID" value="MEJ8573085.1"/>
    <property type="molecule type" value="Genomic_DNA"/>
</dbReference>
<dbReference type="AlphaFoldDB" id="A0AAW9RMD8"/>
<evidence type="ECO:0000313" key="3">
    <source>
        <dbReference type="EMBL" id="MEJ8573085.1"/>
    </source>
</evidence>
<evidence type="ECO:0000256" key="1">
    <source>
        <dbReference type="SAM" id="MobiDB-lite"/>
    </source>
</evidence>
<dbReference type="InterPro" id="IPR036366">
    <property type="entry name" value="PGBDSf"/>
</dbReference>
<organism evidence="3 4">
    <name type="scientific">Microbaculum marinum</name>
    <dbReference type="NCBI Taxonomy" id="1764581"/>
    <lineage>
        <taxon>Bacteria</taxon>
        <taxon>Pseudomonadati</taxon>
        <taxon>Pseudomonadota</taxon>
        <taxon>Alphaproteobacteria</taxon>
        <taxon>Hyphomicrobiales</taxon>
        <taxon>Tepidamorphaceae</taxon>
        <taxon>Microbaculum</taxon>
    </lineage>
</organism>